<dbReference type="Proteomes" id="UP000314294">
    <property type="component" value="Unassembled WGS sequence"/>
</dbReference>
<name>A0A4Z2ISB1_9TELE</name>
<evidence type="ECO:0000256" key="1">
    <source>
        <dbReference type="SAM" id="MobiDB-lite"/>
    </source>
</evidence>
<gene>
    <name evidence="2" type="ORF">EYF80_008970</name>
</gene>
<dbReference type="AlphaFoldDB" id="A0A4Z2ISB1"/>
<feature type="compositionally biased region" description="Acidic residues" evidence="1">
    <location>
        <begin position="101"/>
        <end position="122"/>
    </location>
</feature>
<dbReference type="EMBL" id="SRLO01000051">
    <property type="protein sequence ID" value="TNN80736.1"/>
    <property type="molecule type" value="Genomic_DNA"/>
</dbReference>
<proteinExistence type="predicted"/>
<sequence length="122" mass="14062">MKPYATVENSGKRTCEEKEGHPRVLLRYCKCFSSRLNMQVTLPPGSVCDKNSLFVKLRRHQKEGQAAGGRLLCMPGDSRSISRPLCLMVQRNSNRGKEEERGEEEIEEKEEEEEEEEGCWTR</sequence>
<reference evidence="2 3" key="1">
    <citation type="submission" date="2019-03" db="EMBL/GenBank/DDBJ databases">
        <title>First draft genome of Liparis tanakae, snailfish: a comprehensive survey of snailfish specific genes.</title>
        <authorList>
            <person name="Kim W."/>
            <person name="Song I."/>
            <person name="Jeong J.-H."/>
            <person name="Kim D."/>
            <person name="Kim S."/>
            <person name="Ryu S."/>
            <person name="Song J.Y."/>
            <person name="Lee S.K."/>
        </authorList>
    </citation>
    <scope>NUCLEOTIDE SEQUENCE [LARGE SCALE GENOMIC DNA]</scope>
    <source>
        <tissue evidence="2">Muscle</tissue>
    </source>
</reference>
<feature type="region of interest" description="Disordered" evidence="1">
    <location>
        <begin position="92"/>
        <end position="122"/>
    </location>
</feature>
<organism evidence="2 3">
    <name type="scientific">Liparis tanakae</name>
    <name type="common">Tanaka's snailfish</name>
    <dbReference type="NCBI Taxonomy" id="230148"/>
    <lineage>
        <taxon>Eukaryota</taxon>
        <taxon>Metazoa</taxon>
        <taxon>Chordata</taxon>
        <taxon>Craniata</taxon>
        <taxon>Vertebrata</taxon>
        <taxon>Euteleostomi</taxon>
        <taxon>Actinopterygii</taxon>
        <taxon>Neopterygii</taxon>
        <taxon>Teleostei</taxon>
        <taxon>Neoteleostei</taxon>
        <taxon>Acanthomorphata</taxon>
        <taxon>Eupercaria</taxon>
        <taxon>Perciformes</taxon>
        <taxon>Cottioidei</taxon>
        <taxon>Cottales</taxon>
        <taxon>Liparidae</taxon>
        <taxon>Liparis</taxon>
    </lineage>
</organism>
<protein>
    <submittedName>
        <fullName evidence="2">Uncharacterized protein</fullName>
    </submittedName>
</protein>
<evidence type="ECO:0000313" key="3">
    <source>
        <dbReference type="Proteomes" id="UP000314294"/>
    </source>
</evidence>
<keyword evidence="3" id="KW-1185">Reference proteome</keyword>
<evidence type="ECO:0000313" key="2">
    <source>
        <dbReference type="EMBL" id="TNN80736.1"/>
    </source>
</evidence>
<comment type="caution">
    <text evidence="2">The sequence shown here is derived from an EMBL/GenBank/DDBJ whole genome shotgun (WGS) entry which is preliminary data.</text>
</comment>
<accession>A0A4Z2ISB1</accession>